<feature type="site" description="Discriminates between blocked and unblocked aminoacyl-tRNA" evidence="8">
    <location>
        <position position="9"/>
    </location>
</feature>
<evidence type="ECO:0000256" key="10">
    <source>
        <dbReference type="RuleBase" id="RU004320"/>
    </source>
</evidence>
<dbReference type="GO" id="GO:0072344">
    <property type="term" value="P:rescue of stalled ribosome"/>
    <property type="evidence" value="ECO:0007669"/>
    <property type="project" value="UniProtKB-UniRule"/>
</dbReference>
<evidence type="ECO:0000256" key="5">
    <source>
        <dbReference type="ARBA" id="ARBA00038063"/>
    </source>
</evidence>
<dbReference type="Gene3D" id="3.40.50.1470">
    <property type="entry name" value="Peptidyl-tRNA hydrolase"/>
    <property type="match status" value="1"/>
</dbReference>
<dbReference type="InterPro" id="IPR036416">
    <property type="entry name" value="Pept_tRNA_hydro_sf"/>
</dbReference>
<keyword evidence="2 8" id="KW-0820">tRNA-binding</keyword>
<dbReference type="GO" id="GO:0005737">
    <property type="term" value="C:cytoplasm"/>
    <property type="evidence" value="ECO:0007669"/>
    <property type="project" value="UniProtKB-SubCell"/>
</dbReference>
<evidence type="ECO:0000256" key="7">
    <source>
        <dbReference type="ARBA" id="ARBA00050038"/>
    </source>
</evidence>
<accession>A0A081L7H0</accession>
<evidence type="ECO:0000256" key="9">
    <source>
        <dbReference type="RuleBase" id="RU000673"/>
    </source>
</evidence>
<comment type="function">
    <text evidence="8">Catalyzes the release of premature peptidyl moieties from peptidyl-tRNA molecules trapped in stalled 50S ribosomal subunits, and thus maintains levels of free tRNAs and 50S ribosomes.</text>
</comment>
<dbReference type="HAMAP" id="MF_00083">
    <property type="entry name" value="Pept_tRNA_hydro_bact"/>
    <property type="match status" value="1"/>
</dbReference>
<feature type="binding site" evidence="8">
    <location>
        <position position="64"/>
    </location>
    <ligand>
        <name>tRNA</name>
        <dbReference type="ChEBI" id="CHEBI:17843"/>
    </ligand>
</feature>
<evidence type="ECO:0000256" key="3">
    <source>
        <dbReference type="ARBA" id="ARBA00022801"/>
    </source>
</evidence>
<comment type="function">
    <text evidence="8">Hydrolyzes ribosome-free peptidyl-tRNAs (with 1 or more amino acids incorporated), which drop off the ribosome during protein synthesis, or as a result of ribosome stalling.</text>
</comment>
<dbReference type="AlphaFoldDB" id="A0A081L7H0"/>
<keyword evidence="4 8" id="KW-0694">RNA-binding</keyword>
<dbReference type="EMBL" id="JOTP01000029">
    <property type="protein sequence ID" value="KEP25196.1"/>
    <property type="molecule type" value="Genomic_DNA"/>
</dbReference>
<gene>
    <name evidence="8" type="primary">pth</name>
    <name evidence="11" type="ORF">BA70_10110</name>
</gene>
<comment type="similarity">
    <text evidence="5 8 10">Belongs to the PTH family.</text>
</comment>
<feature type="binding site" evidence="8">
    <location>
        <position position="66"/>
    </location>
    <ligand>
        <name>tRNA</name>
        <dbReference type="ChEBI" id="CHEBI:17843"/>
    </ligand>
</feature>
<dbReference type="CDD" id="cd00462">
    <property type="entry name" value="PTH"/>
    <property type="match status" value="1"/>
</dbReference>
<evidence type="ECO:0000313" key="11">
    <source>
        <dbReference type="EMBL" id="KEP25196.1"/>
    </source>
</evidence>
<sequence length="188" mass="21055">MIAFVGLGNPGREYEKTRHNVGFMTIDELSKKWDIPLNQSKFHGQFGTGFVSGQKVLLVKPLTYMNLSGECVRPLLDYYDIPLEHLKVIYDDLDLPTGRIRLRTKGSAGGHNGIKSLIQHLGSPEFDRFRIGIGRPQNGMKVVDYVLGRFSEEEQPDIASAIQASVEACEAALTKPFLEVMNDFNKKV</sequence>
<dbReference type="eggNOG" id="COG0193">
    <property type="taxonomic scope" value="Bacteria"/>
</dbReference>
<dbReference type="OrthoDB" id="9800507at2"/>
<dbReference type="GO" id="GO:0004045">
    <property type="term" value="F:peptidyl-tRNA hydrolase activity"/>
    <property type="evidence" value="ECO:0007669"/>
    <property type="project" value="UniProtKB-UniRule"/>
</dbReference>
<dbReference type="GO" id="GO:0006515">
    <property type="term" value="P:protein quality control for misfolded or incompletely synthesized proteins"/>
    <property type="evidence" value="ECO:0007669"/>
    <property type="project" value="UniProtKB-UniRule"/>
</dbReference>
<proteinExistence type="inferred from homology"/>
<dbReference type="RefSeq" id="WP_034324477.1">
    <property type="nucleotide sequence ID" value="NZ_JAVIKA010000013.1"/>
</dbReference>
<dbReference type="Pfam" id="PF01195">
    <property type="entry name" value="Pept_tRNA_hydro"/>
    <property type="match status" value="1"/>
</dbReference>
<keyword evidence="12" id="KW-1185">Reference proteome</keyword>
<keyword evidence="8" id="KW-0963">Cytoplasm</keyword>
<organism evidence="11 12">
    <name type="scientific">Bacillus zhangzhouensis</name>
    <dbReference type="NCBI Taxonomy" id="1178540"/>
    <lineage>
        <taxon>Bacteria</taxon>
        <taxon>Bacillati</taxon>
        <taxon>Bacillota</taxon>
        <taxon>Bacilli</taxon>
        <taxon>Bacillales</taxon>
        <taxon>Bacillaceae</taxon>
        <taxon>Bacillus</taxon>
    </lineage>
</organism>
<evidence type="ECO:0000256" key="1">
    <source>
        <dbReference type="ARBA" id="ARBA00013260"/>
    </source>
</evidence>
<dbReference type="Proteomes" id="UP000028091">
    <property type="component" value="Unassembled WGS sequence"/>
</dbReference>
<name>A0A081L7H0_9BACI</name>
<evidence type="ECO:0000256" key="6">
    <source>
        <dbReference type="ARBA" id="ARBA00048707"/>
    </source>
</evidence>
<comment type="caution">
    <text evidence="11">The sequence shown here is derived from an EMBL/GenBank/DDBJ whole genome shotgun (WGS) entry which is preliminary data.</text>
</comment>
<dbReference type="PANTHER" id="PTHR17224:SF1">
    <property type="entry name" value="PEPTIDYL-TRNA HYDROLASE"/>
    <property type="match status" value="1"/>
</dbReference>
<protein>
    <recommendedName>
        <fullName evidence="7 8">Peptidyl-tRNA hydrolase</fullName>
        <shortName evidence="8">Pth</shortName>
        <ecNumber evidence="1 8">3.1.1.29</ecNumber>
    </recommendedName>
</protein>
<feature type="binding site" evidence="8">
    <location>
        <position position="112"/>
    </location>
    <ligand>
        <name>tRNA</name>
        <dbReference type="ChEBI" id="CHEBI:17843"/>
    </ligand>
</feature>
<comment type="subunit">
    <text evidence="8">Monomer.</text>
</comment>
<evidence type="ECO:0000313" key="12">
    <source>
        <dbReference type="Proteomes" id="UP000028091"/>
    </source>
</evidence>
<reference evidence="11 12" key="1">
    <citation type="submission" date="2012-09" db="EMBL/GenBank/DDBJ databases">
        <title>Genome Sequence of Bacillus sp. DW5-4.</title>
        <authorList>
            <person name="Lai Q."/>
            <person name="Liu Y."/>
            <person name="Shao Z."/>
        </authorList>
    </citation>
    <scope>NUCLEOTIDE SEQUENCE [LARGE SCALE GENOMIC DNA]</scope>
    <source>
        <strain evidence="11 12">DW5-4</strain>
    </source>
</reference>
<evidence type="ECO:0000256" key="8">
    <source>
        <dbReference type="HAMAP-Rule" id="MF_00083"/>
    </source>
</evidence>
<dbReference type="InterPro" id="IPR018171">
    <property type="entry name" value="Pept_tRNA_hydro_CS"/>
</dbReference>
<keyword evidence="3 8" id="KW-0378">Hydrolase</keyword>
<comment type="catalytic activity">
    <reaction evidence="6 8 9">
        <text>an N-acyl-L-alpha-aminoacyl-tRNA + H2O = an N-acyl-L-amino acid + a tRNA + H(+)</text>
        <dbReference type="Rhea" id="RHEA:54448"/>
        <dbReference type="Rhea" id="RHEA-COMP:10123"/>
        <dbReference type="Rhea" id="RHEA-COMP:13883"/>
        <dbReference type="ChEBI" id="CHEBI:15377"/>
        <dbReference type="ChEBI" id="CHEBI:15378"/>
        <dbReference type="ChEBI" id="CHEBI:59874"/>
        <dbReference type="ChEBI" id="CHEBI:78442"/>
        <dbReference type="ChEBI" id="CHEBI:138191"/>
        <dbReference type="EC" id="3.1.1.29"/>
    </reaction>
</comment>
<dbReference type="GO" id="GO:0000049">
    <property type="term" value="F:tRNA binding"/>
    <property type="evidence" value="ECO:0007669"/>
    <property type="project" value="UniProtKB-UniRule"/>
</dbReference>
<feature type="active site" description="Proton acceptor" evidence="8">
    <location>
        <position position="19"/>
    </location>
</feature>
<comment type="subcellular location">
    <subcellularLocation>
        <location evidence="8">Cytoplasm</location>
    </subcellularLocation>
</comment>
<dbReference type="NCBIfam" id="TIGR00447">
    <property type="entry name" value="pth"/>
    <property type="match status" value="1"/>
</dbReference>
<feature type="binding site" evidence="8">
    <location>
        <position position="14"/>
    </location>
    <ligand>
        <name>tRNA</name>
        <dbReference type="ChEBI" id="CHEBI:17843"/>
    </ligand>
</feature>
<dbReference type="PANTHER" id="PTHR17224">
    <property type="entry name" value="PEPTIDYL-TRNA HYDROLASE"/>
    <property type="match status" value="1"/>
</dbReference>
<dbReference type="FunFam" id="3.40.50.1470:FF:000001">
    <property type="entry name" value="Peptidyl-tRNA hydrolase"/>
    <property type="match status" value="1"/>
</dbReference>
<evidence type="ECO:0000256" key="2">
    <source>
        <dbReference type="ARBA" id="ARBA00022555"/>
    </source>
</evidence>
<dbReference type="InterPro" id="IPR001328">
    <property type="entry name" value="Pept_tRNA_hydro"/>
</dbReference>
<evidence type="ECO:0000256" key="4">
    <source>
        <dbReference type="ARBA" id="ARBA00022884"/>
    </source>
</evidence>
<dbReference type="PROSITE" id="PS01196">
    <property type="entry name" value="PEPT_TRNA_HYDROL_2"/>
    <property type="match status" value="1"/>
</dbReference>
<dbReference type="SUPFAM" id="SSF53178">
    <property type="entry name" value="Peptidyl-tRNA hydrolase-like"/>
    <property type="match status" value="1"/>
</dbReference>
<dbReference type="PROSITE" id="PS01195">
    <property type="entry name" value="PEPT_TRNA_HYDROL_1"/>
    <property type="match status" value="1"/>
</dbReference>
<feature type="site" description="Stabilizes the basic form of H active site to accept a proton" evidence="8">
    <location>
        <position position="91"/>
    </location>
</feature>
<dbReference type="EC" id="3.1.1.29" evidence="1 8"/>